<evidence type="ECO:0000256" key="1">
    <source>
        <dbReference type="SAM" id="MobiDB-lite"/>
    </source>
</evidence>
<organism evidence="2 3">
    <name type="scientific">Harenicola maris</name>
    <dbReference type="NCBI Taxonomy" id="2841044"/>
    <lineage>
        <taxon>Bacteria</taxon>
        <taxon>Pseudomonadati</taxon>
        <taxon>Pseudomonadota</taxon>
        <taxon>Alphaproteobacteria</taxon>
        <taxon>Rhodobacterales</taxon>
        <taxon>Paracoccaceae</taxon>
        <taxon>Harenicola</taxon>
    </lineage>
</organism>
<keyword evidence="3" id="KW-1185">Reference proteome</keyword>
<comment type="caution">
    <text evidence="2">The sequence shown here is derived from an EMBL/GenBank/DDBJ whole genome shotgun (WGS) entry which is preliminary data.</text>
</comment>
<dbReference type="AlphaFoldDB" id="A0AAP2G7C5"/>
<accession>A0AAP2G7C5</accession>
<name>A0AAP2G7C5_9RHOB</name>
<evidence type="ECO:0008006" key="4">
    <source>
        <dbReference type="Google" id="ProtNLM"/>
    </source>
</evidence>
<proteinExistence type="predicted"/>
<dbReference type="SUPFAM" id="SSF49879">
    <property type="entry name" value="SMAD/FHA domain"/>
    <property type="match status" value="1"/>
</dbReference>
<feature type="region of interest" description="Disordered" evidence="1">
    <location>
        <begin position="1"/>
        <end position="24"/>
    </location>
</feature>
<evidence type="ECO:0000313" key="3">
    <source>
        <dbReference type="Proteomes" id="UP001315686"/>
    </source>
</evidence>
<dbReference type="InterPro" id="IPR008984">
    <property type="entry name" value="SMAD_FHA_dom_sf"/>
</dbReference>
<gene>
    <name evidence="2" type="ORF">IV417_02980</name>
</gene>
<sequence length="265" mass="29477">MSDQPSDMAEAQPESPAPSGLPSLAAFGPDGSQIALFEFRQEGLFTLGNGLEATFQLDDPALDMKHAAFLLGEEGLLLQPGGTVTFQDRLVTRPLALAHGDTLLMGQCTFKLFTPKTAPFARARIGETLWTLRPASQDWQFAEDSGIMRMVEGGNKMENLIFNQDRQTEKSLDAYIDFQAHKMRALFGDFTQELLTVEPLYDCEEFRIALTRFTFQERQVTQIQCYGLLGGDVAIAVWSVPPAVGSKEEALARFRDYLTTLARFH</sequence>
<dbReference type="Proteomes" id="UP001315686">
    <property type="component" value="Unassembled WGS sequence"/>
</dbReference>
<evidence type="ECO:0000313" key="2">
    <source>
        <dbReference type="EMBL" id="MBT0956339.1"/>
    </source>
</evidence>
<dbReference type="EMBL" id="JADQAZ010000001">
    <property type="protein sequence ID" value="MBT0956339.1"/>
    <property type="molecule type" value="Genomic_DNA"/>
</dbReference>
<dbReference type="Gene3D" id="2.60.200.20">
    <property type="match status" value="1"/>
</dbReference>
<reference evidence="2 3" key="1">
    <citation type="journal article" date="2021" name="Arch. Microbiol.">
        <title>Harenicola maris gen. nov., sp. nov. isolated from the Sea of Japan shallow sediments.</title>
        <authorList>
            <person name="Romanenko L.A."/>
            <person name="Kurilenko V.V."/>
            <person name="Chernysheva N.Y."/>
            <person name="Tekutyeva L.A."/>
            <person name="Velansky P.V."/>
            <person name="Svetashev V.I."/>
            <person name="Isaeva M.P."/>
        </authorList>
    </citation>
    <scope>NUCLEOTIDE SEQUENCE [LARGE SCALE GENOMIC DNA]</scope>
    <source>
        <strain evidence="2 3">KMM 3653</strain>
    </source>
</reference>
<protein>
    <recommendedName>
        <fullName evidence="4">FHA domain-containing protein</fullName>
    </recommendedName>
</protein>
<dbReference type="RefSeq" id="WP_327792543.1">
    <property type="nucleotide sequence ID" value="NZ_JADQAZ010000001.1"/>
</dbReference>